<evidence type="ECO:0000313" key="1">
    <source>
        <dbReference type="EMBL" id="KAL3280435.1"/>
    </source>
</evidence>
<reference evidence="1 2" key="1">
    <citation type="journal article" date="2021" name="BMC Biol.">
        <title>Horizontally acquired antibacterial genes associated with adaptive radiation of ladybird beetles.</title>
        <authorList>
            <person name="Li H.S."/>
            <person name="Tang X.F."/>
            <person name="Huang Y.H."/>
            <person name="Xu Z.Y."/>
            <person name="Chen M.L."/>
            <person name="Du X.Y."/>
            <person name="Qiu B.Y."/>
            <person name="Chen P.T."/>
            <person name="Zhang W."/>
            <person name="Slipinski A."/>
            <person name="Escalona H.E."/>
            <person name="Waterhouse R.M."/>
            <person name="Zwick A."/>
            <person name="Pang H."/>
        </authorList>
    </citation>
    <scope>NUCLEOTIDE SEQUENCE [LARGE SCALE GENOMIC DNA]</scope>
    <source>
        <strain evidence="1">SYSU2018</strain>
    </source>
</reference>
<dbReference type="AlphaFoldDB" id="A0ABD2NP95"/>
<comment type="caution">
    <text evidence="1">The sequence shown here is derived from an EMBL/GenBank/DDBJ whole genome shotgun (WGS) entry which is preliminary data.</text>
</comment>
<evidence type="ECO:0000313" key="2">
    <source>
        <dbReference type="Proteomes" id="UP001516400"/>
    </source>
</evidence>
<keyword evidence="2" id="KW-1185">Reference proteome</keyword>
<proteinExistence type="predicted"/>
<gene>
    <name evidence="1" type="ORF">HHI36_023902</name>
</gene>
<dbReference type="Proteomes" id="UP001516400">
    <property type="component" value="Unassembled WGS sequence"/>
</dbReference>
<dbReference type="EMBL" id="JABFTP020000125">
    <property type="protein sequence ID" value="KAL3280435.1"/>
    <property type="molecule type" value="Genomic_DNA"/>
</dbReference>
<accession>A0ABD2NP95</accession>
<organism evidence="1 2">
    <name type="scientific">Cryptolaemus montrouzieri</name>
    <dbReference type="NCBI Taxonomy" id="559131"/>
    <lineage>
        <taxon>Eukaryota</taxon>
        <taxon>Metazoa</taxon>
        <taxon>Ecdysozoa</taxon>
        <taxon>Arthropoda</taxon>
        <taxon>Hexapoda</taxon>
        <taxon>Insecta</taxon>
        <taxon>Pterygota</taxon>
        <taxon>Neoptera</taxon>
        <taxon>Endopterygota</taxon>
        <taxon>Coleoptera</taxon>
        <taxon>Polyphaga</taxon>
        <taxon>Cucujiformia</taxon>
        <taxon>Coccinelloidea</taxon>
        <taxon>Coccinellidae</taxon>
        <taxon>Scymninae</taxon>
        <taxon>Scymnini</taxon>
        <taxon>Cryptolaemus</taxon>
    </lineage>
</organism>
<name>A0ABD2NP95_9CUCU</name>
<protein>
    <submittedName>
        <fullName evidence="1">Uncharacterized protein</fullName>
    </submittedName>
</protein>
<sequence length="104" mass="11906">MANNEGDLQHNMILRSGSRLNAYLETGNENGEISTECEESGGNIGAETNTGAVHKNLNWRDEMRGYTKEIETYYNLADNEVNNIDLDNNCDNLWEYRYADHEKN</sequence>